<dbReference type="Proteomes" id="UP000887568">
    <property type="component" value="Unplaced"/>
</dbReference>
<dbReference type="CDD" id="cd00637">
    <property type="entry name" value="7tm_classA_rhodopsin-like"/>
    <property type="match status" value="1"/>
</dbReference>
<feature type="transmembrane region" description="Helical" evidence="5">
    <location>
        <begin position="272"/>
        <end position="290"/>
    </location>
</feature>
<accession>A0A914AZJ1</accession>
<feature type="transmembrane region" description="Helical" evidence="5">
    <location>
        <begin position="143"/>
        <end position="163"/>
    </location>
</feature>
<dbReference type="SUPFAM" id="SSF81321">
    <property type="entry name" value="Family A G protein-coupled receptor-like"/>
    <property type="match status" value="1"/>
</dbReference>
<keyword evidence="4 5" id="KW-0472">Membrane</keyword>
<dbReference type="AlphaFoldDB" id="A0A914AZJ1"/>
<dbReference type="EnsemblMetazoa" id="XM_038213011.1">
    <property type="protein sequence ID" value="XP_038068939.1"/>
    <property type="gene ID" value="LOC119738226"/>
</dbReference>
<evidence type="ECO:0000256" key="1">
    <source>
        <dbReference type="ARBA" id="ARBA00004370"/>
    </source>
</evidence>
<reference evidence="7" key="1">
    <citation type="submission" date="2022-11" db="UniProtKB">
        <authorList>
            <consortium name="EnsemblMetazoa"/>
        </authorList>
    </citation>
    <scope>IDENTIFICATION</scope>
</reference>
<keyword evidence="8" id="KW-1185">Reference proteome</keyword>
<dbReference type="RefSeq" id="XP_038068939.1">
    <property type="nucleotide sequence ID" value="XM_038213011.1"/>
</dbReference>
<comment type="subcellular location">
    <subcellularLocation>
        <location evidence="1">Membrane</location>
    </subcellularLocation>
</comment>
<evidence type="ECO:0000256" key="2">
    <source>
        <dbReference type="ARBA" id="ARBA00022692"/>
    </source>
</evidence>
<feature type="transmembrane region" description="Helical" evidence="5">
    <location>
        <begin position="234"/>
        <end position="260"/>
    </location>
</feature>
<dbReference type="PANTHER" id="PTHR45698:SF1">
    <property type="entry name" value="TRACE AMINE-ASSOCIATED RECEPTOR 13C-LIKE"/>
    <property type="match status" value="1"/>
</dbReference>
<dbReference type="GeneID" id="119738226"/>
<evidence type="ECO:0000256" key="3">
    <source>
        <dbReference type="ARBA" id="ARBA00022989"/>
    </source>
</evidence>
<dbReference type="Gene3D" id="1.20.1070.10">
    <property type="entry name" value="Rhodopsin 7-helix transmembrane proteins"/>
    <property type="match status" value="1"/>
</dbReference>
<dbReference type="GO" id="GO:0004930">
    <property type="term" value="F:G protein-coupled receptor activity"/>
    <property type="evidence" value="ECO:0007669"/>
    <property type="project" value="InterPro"/>
</dbReference>
<organism evidence="7 8">
    <name type="scientific">Patiria miniata</name>
    <name type="common">Bat star</name>
    <name type="synonym">Asterina miniata</name>
    <dbReference type="NCBI Taxonomy" id="46514"/>
    <lineage>
        <taxon>Eukaryota</taxon>
        <taxon>Metazoa</taxon>
        <taxon>Echinodermata</taxon>
        <taxon>Eleutherozoa</taxon>
        <taxon>Asterozoa</taxon>
        <taxon>Asteroidea</taxon>
        <taxon>Valvatacea</taxon>
        <taxon>Valvatida</taxon>
        <taxon>Asterinidae</taxon>
        <taxon>Patiria</taxon>
    </lineage>
</organism>
<dbReference type="PROSITE" id="PS50262">
    <property type="entry name" value="G_PROTEIN_RECEP_F1_2"/>
    <property type="match status" value="1"/>
</dbReference>
<dbReference type="PRINTS" id="PR00237">
    <property type="entry name" value="GPCRRHODOPSN"/>
</dbReference>
<dbReference type="OMA" id="CRFIHTH"/>
<evidence type="ECO:0000313" key="7">
    <source>
        <dbReference type="EnsemblMetazoa" id="XP_038068939.1"/>
    </source>
</evidence>
<dbReference type="InterPro" id="IPR000276">
    <property type="entry name" value="GPCR_Rhodpsn"/>
</dbReference>
<evidence type="ECO:0000259" key="6">
    <source>
        <dbReference type="PROSITE" id="PS50262"/>
    </source>
</evidence>
<sequence>MIVENGTHDIEIESAHGRLLDAVNTIITCLAVLGNGMVITVMLLRRRVFSSFTNRLILHQSIIDCVAGVVFFSHQVLLPNILKPVSLEDTIIVQFMCRFIHTHVFLWCINVTSTYNLVMISLERFMATCYPVKHRNSWSVAKLKFAIGTAWAIGFIYVSHYIFMYEAGQDGCQRTTLETGLKIFENIVVVFIEYLVPITILIYTYSRIIIKLTKKSANPMYGPRNAMNKAKKSVLVTTVLIGLMFVVCWTPNVVFSTYLFITGKKDDSFYELTTLLVACNTFVNPIIYGFKYEHFRSELRNLITRRCRRNRVEDRNAIPIPAAAPRMNPNLAVQSL</sequence>
<name>A0A914AZJ1_PATMI</name>
<dbReference type="OrthoDB" id="5967704at2759"/>
<proteinExistence type="predicted"/>
<feature type="transmembrane region" description="Helical" evidence="5">
    <location>
        <begin position="104"/>
        <end position="122"/>
    </location>
</feature>
<keyword evidence="2 5" id="KW-0812">Transmembrane</keyword>
<feature type="transmembrane region" description="Helical" evidence="5">
    <location>
        <begin position="22"/>
        <end position="44"/>
    </location>
</feature>
<feature type="domain" description="G-protein coupled receptors family 1 profile" evidence="6">
    <location>
        <begin position="34"/>
        <end position="288"/>
    </location>
</feature>
<protein>
    <recommendedName>
        <fullName evidence="6">G-protein coupled receptors family 1 profile domain-containing protein</fullName>
    </recommendedName>
</protein>
<evidence type="ECO:0000313" key="8">
    <source>
        <dbReference type="Proteomes" id="UP000887568"/>
    </source>
</evidence>
<dbReference type="PANTHER" id="PTHR45698">
    <property type="entry name" value="TRACE AMINE-ASSOCIATED RECEPTOR 19N-RELATED"/>
    <property type="match status" value="1"/>
</dbReference>
<dbReference type="Pfam" id="PF00001">
    <property type="entry name" value="7tm_1"/>
    <property type="match status" value="1"/>
</dbReference>
<evidence type="ECO:0000256" key="4">
    <source>
        <dbReference type="ARBA" id="ARBA00023136"/>
    </source>
</evidence>
<evidence type="ECO:0000256" key="5">
    <source>
        <dbReference type="SAM" id="Phobius"/>
    </source>
</evidence>
<feature type="transmembrane region" description="Helical" evidence="5">
    <location>
        <begin position="183"/>
        <end position="205"/>
    </location>
</feature>
<keyword evidence="3 5" id="KW-1133">Transmembrane helix</keyword>
<dbReference type="InterPro" id="IPR017452">
    <property type="entry name" value="GPCR_Rhodpsn_7TM"/>
</dbReference>
<feature type="transmembrane region" description="Helical" evidence="5">
    <location>
        <begin position="56"/>
        <end position="77"/>
    </location>
</feature>
<dbReference type="GO" id="GO:0016020">
    <property type="term" value="C:membrane"/>
    <property type="evidence" value="ECO:0007669"/>
    <property type="project" value="UniProtKB-SubCell"/>
</dbReference>